<name>A0ABV6WRF4_9ACTN</name>
<dbReference type="Proteomes" id="UP001592530">
    <property type="component" value="Unassembled WGS sequence"/>
</dbReference>
<evidence type="ECO:0000313" key="4">
    <source>
        <dbReference type="Proteomes" id="UP001592530"/>
    </source>
</evidence>
<protein>
    <submittedName>
        <fullName evidence="1">Helix-turn-helix domain-containing protein</fullName>
    </submittedName>
</protein>
<evidence type="ECO:0000313" key="3">
    <source>
        <dbReference type="Proteomes" id="UP001592529"/>
    </source>
</evidence>
<dbReference type="RefSeq" id="WP_380528147.1">
    <property type="nucleotide sequence ID" value="NZ_JBHEZY010000024.1"/>
</dbReference>
<sequence>MSSTRIPSMQGTVSIPGSEVPVDSYVAGPPSDAPITISRQALSLLSLVDISLSARRVLDQLLSLQAPETGAADVSQDEMCVLLGTNKPTVNRGFKELRACGLAWPLRRGRYQLHPTLTDGRIAATVMAVPEIQASAAEDYSEQKRARFAAQMANLLRTA</sequence>
<evidence type="ECO:0000313" key="1">
    <source>
        <dbReference type="EMBL" id="MFC1428620.1"/>
    </source>
</evidence>
<dbReference type="Proteomes" id="UP001592529">
    <property type="component" value="Unassembled WGS sequence"/>
</dbReference>
<dbReference type="EMBL" id="JBHFAA010000025">
    <property type="protein sequence ID" value="MFC1428620.1"/>
    <property type="molecule type" value="Genomic_DNA"/>
</dbReference>
<comment type="caution">
    <text evidence="1">The sequence shown here is derived from an EMBL/GenBank/DDBJ whole genome shotgun (WGS) entry which is preliminary data.</text>
</comment>
<reference evidence="3 4" key="1">
    <citation type="submission" date="2024-09" db="EMBL/GenBank/DDBJ databases">
        <authorList>
            <person name="Lee S.D."/>
        </authorList>
    </citation>
    <scope>NUCLEOTIDE SEQUENCE [LARGE SCALE GENOMIC DNA]</scope>
    <source>
        <strain evidence="1 3">N1-12</strain>
        <strain evidence="2 4">N1-3</strain>
    </source>
</reference>
<proteinExistence type="predicted"/>
<organism evidence="1 3">
    <name type="scientific">Streptacidiphilus alkalitolerans</name>
    <dbReference type="NCBI Taxonomy" id="3342712"/>
    <lineage>
        <taxon>Bacteria</taxon>
        <taxon>Bacillati</taxon>
        <taxon>Actinomycetota</taxon>
        <taxon>Actinomycetes</taxon>
        <taxon>Kitasatosporales</taxon>
        <taxon>Streptomycetaceae</taxon>
        <taxon>Streptacidiphilus</taxon>
    </lineage>
</organism>
<accession>A0ABV6WRF4</accession>
<gene>
    <name evidence="1" type="ORF">ACEZCY_36200</name>
    <name evidence="2" type="ORF">ACEZDB_36155</name>
</gene>
<dbReference type="EMBL" id="JBHEZY010000024">
    <property type="protein sequence ID" value="MFC1436082.1"/>
    <property type="molecule type" value="Genomic_DNA"/>
</dbReference>
<keyword evidence="3" id="KW-1185">Reference proteome</keyword>
<evidence type="ECO:0000313" key="2">
    <source>
        <dbReference type="EMBL" id="MFC1436082.1"/>
    </source>
</evidence>